<dbReference type="Pfam" id="PF00903">
    <property type="entry name" value="Glyoxalase"/>
    <property type="match status" value="1"/>
</dbReference>
<dbReference type="InterPro" id="IPR037523">
    <property type="entry name" value="VOC_core"/>
</dbReference>
<protein>
    <submittedName>
        <fullName evidence="1">Glyoxalase</fullName>
    </submittedName>
</protein>
<dbReference type="RefSeq" id="WP_048755122.1">
    <property type="nucleotide sequence ID" value="NZ_CAURLQ010000038.1"/>
</dbReference>
<proteinExistence type="predicted"/>
<comment type="caution">
    <text evidence="1">The sequence shown here is derived from an EMBL/GenBank/DDBJ whole genome shotgun (WGS) entry which is preliminary data.</text>
</comment>
<dbReference type="Gene3D" id="3.30.720.110">
    <property type="match status" value="1"/>
</dbReference>
<reference evidence="1" key="1">
    <citation type="submission" date="2017-10" db="EMBL/GenBank/DDBJ databases">
        <title>Kefir isolates.</title>
        <authorList>
            <person name="Kim Y."/>
            <person name="Blasche S."/>
        </authorList>
    </citation>
    <scope>NUCLEOTIDE SEQUENCE [LARGE SCALE GENOMIC DNA]</scope>
    <source>
        <strain evidence="1">OG2-2</strain>
    </source>
</reference>
<sequence>MNFIDRYPLVVTPVKDSSRDFWTSYFDFQIIFDSSWFTLLASQDGATSIAFMTPDHPSAPPGSENFNGIGICLELEVQDATATYNDLKAQGLDITYPLTNEPYGQRRFGFSDPSGLWVDIVEQIEPAAGYWDKYMFP</sequence>
<dbReference type="InterPro" id="IPR004360">
    <property type="entry name" value="Glyas_Fos-R_dOase_dom"/>
</dbReference>
<keyword evidence="2" id="KW-1185">Reference proteome</keyword>
<evidence type="ECO:0000313" key="1">
    <source>
        <dbReference type="EMBL" id="PEN16313.1"/>
    </source>
</evidence>
<dbReference type="Proteomes" id="UP000219947">
    <property type="component" value="Unassembled WGS sequence"/>
</dbReference>
<dbReference type="PROSITE" id="PS51819">
    <property type="entry name" value="VOC"/>
    <property type="match status" value="1"/>
</dbReference>
<evidence type="ECO:0000313" key="2">
    <source>
        <dbReference type="Proteomes" id="UP000219947"/>
    </source>
</evidence>
<dbReference type="InterPro" id="IPR029068">
    <property type="entry name" value="Glyas_Bleomycin-R_OHBP_Dase"/>
</dbReference>
<gene>
    <name evidence="1" type="ORF">CRM92_06440</name>
</gene>
<organism evidence="1 2">
    <name type="scientific">Rothia dentocariosa</name>
    <dbReference type="NCBI Taxonomy" id="2047"/>
    <lineage>
        <taxon>Bacteria</taxon>
        <taxon>Bacillati</taxon>
        <taxon>Actinomycetota</taxon>
        <taxon>Actinomycetes</taxon>
        <taxon>Micrococcales</taxon>
        <taxon>Micrococcaceae</taxon>
        <taxon>Rothia</taxon>
    </lineage>
</organism>
<accession>A0A5F0MAU7</accession>
<dbReference type="AlphaFoldDB" id="A0A2A8D688"/>
<dbReference type="Gene3D" id="3.30.720.120">
    <property type="match status" value="1"/>
</dbReference>
<name>A0A2A8D688_9MICC</name>
<dbReference type="SUPFAM" id="SSF54593">
    <property type="entry name" value="Glyoxalase/Bleomycin resistance protein/Dihydroxybiphenyl dioxygenase"/>
    <property type="match status" value="1"/>
</dbReference>
<dbReference type="EMBL" id="PDEV01000002">
    <property type="protein sequence ID" value="PEN16313.1"/>
    <property type="molecule type" value="Genomic_DNA"/>
</dbReference>
<accession>A0A2A8D688</accession>